<dbReference type="SMART" id="SM00487">
    <property type="entry name" value="DEXDc"/>
    <property type="match status" value="1"/>
</dbReference>
<dbReference type="GO" id="GO:0003676">
    <property type="term" value="F:nucleic acid binding"/>
    <property type="evidence" value="ECO:0007669"/>
    <property type="project" value="InterPro"/>
</dbReference>
<dbReference type="PROSITE" id="PS51194">
    <property type="entry name" value="HELICASE_CTER"/>
    <property type="match status" value="1"/>
</dbReference>
<name>A0A5N5WSN6_9EURO</name>
<dbReference type="InterPro" id="IPR000629">
    <property type="entry name" value="RNA-helicase_DEAD-box_CS"/>
</dbReference>
<evidence type="ECO:0000256" key="2">
    <source>
        <dbReference type="ARBA" id="ARBA00022741"/>
    </source>
</evidence>
<dbReference type="GO" id="GO:0003724">
    <property type="term" value="F:RNA helicase activity"/>
    <property type="evidence" value="ECO:0007669"/>
    <property type="project" value="UniProtKB-EC"/>
</dbReference>
<evidence type="ECO:0000256" key="1">
    <source>
        <dbReference type="ARBA" id="ARBA00012552"/>
    </source>
</evidence>
<dbReference type="Pfam" id="PF00271">
    <property type="entry name" value="Helicase_C"/>
    <property type="match status" value="1"/>
</dbReference>
<keyword evidence="3 8" id="KW-0378">Hydrolase</keyword>
<keyword evidence="2 8" id="KW-0547">Nucleotide-binding</keyword>
<protein>
    <recommendedName>
        <fullName evidence="1">RNA helicase</fullName>
        <ecNumber evidence="1">3.6.4.13</ecNumber>
    </recommendedName>
</protein>
<feature type="domain" description="DEAD-box RNA helicase Q" evidence="12">
    <location>
        <begin position="131"/>
        <end position="159"/>
    </location>
</feature>
<dbReference type="EC" id="3.6.4.13" evidence="1"/>
<dbReference type="SUPFAM" id="SSF52540">
    <property type="entry name" value="P-loop containing nucleoside triphosphate hydrolases"/>
    <property type="match status" value="1"/>
</dbReference>
<dbReference type="EMBL" id="ML732292">
    <property type="protein sequence ID" value="KAB8070765.1"/>
    <property type="molecule type" value="Genomic_DNA"/>
</dbReference>
<reference evidence="13 14" key="1">
    <citation type="submission" date="2019-04" db="EMBL/GenBank/DDBJ databases">
        <title>Friends and foes A comparative genomics study of 23 Aspergillus species from section Flavi.</title>
        <authorList>
            <consortium name="DOE Joint Genome Institute"/>
            <person name="Kjaerbolling I."/>
            <person name="Vesth T."/>
            <person name="Frisvad J.C."/>
            <person name="Nybo J.L."/>
            <person name="Theobald S."/>
            <person name="Kildgaard S."/>
            <person name="Isbrandt T."/>
            <person name="Kuo A."/>
            <person name="Sato A."/>
            <person name="Lyhne E.K."/>
            <person name="Kogle M.E."/>
            <person name="Wiebenga A."/>
            <person name="Kun R.S."/>
            <person name="Lubbers R.J."/>
            <person name="Makela M.R."/>
            <person name="Barry K."/>
            <person name="Chovatia M."/>
            <person name="Clum A."/>
            <person name="Daum C."/>
            <person name="Haridas S."/>
            <person name="He G."/>
            <person name="LaButti K."/>
            <person name="Lipzen A."/>
            <person name="Mondo S."/>
            <person name="Riley R."/>
            <person name="Salamov A."/>
            <person name="Simmons B.A."/>
            <person name="Magnuson J.K."/>
            <person name="Henrissat B."/>
            <person name="Mortensen U.H."/>
            <person name="Larsen T.O."/>
            <person name="Devries R.P."/>
            <person name="Grigoriev I.V."/>
            <person name="Machida M."/>
            <person name="Baker S.E."/>
            <person name="Andersen M.R."/>
        </authorList>
    </citation>
    <scope>NUCLEOTIDE SEQUENCE [LARGE SCALE GENOMIC DNA]</scope>
    <source>
        <strain evidence="13 14">CBS 151.66</strain>
    </source>
</reference>
<dbReference type="PROSITE" id="PS51192">
    <property type="entry name" value="HELICASE_ATP_BIND_1"/>
    <property type="match status" value="1"/>
</dbReference>
<organism evidence="13 14">
    <name type="scientific">Aspergillus leporis</name>
    <dbReference type="NCBI Taxonomy" id="41062"/>
    <lineage>
        <taxon>Eukaryota</taxon>
        <taxon>Fungi</taxon>
        <taxon>Dikarya</taxon>
        <taxon>Ascomycota</taxon>
        <taxon>Pezizomycotina</taxon>
        <taxon>Eurotiomycetes</taxon>
        <taxon>Eurotiomycetidae</taxon>
        <taxon>Eurotiales</taxon>
        <taxon>Aspergillaceae</taxon>
        <taxon>Aspergillus</taxon>
        <taxon>Aspergillus subgen. Circumdati</taxon>
    </lineage>
</organism>
<evidence type="ECO:0000259" key="12">
    <source>
        <dbReference type="PROSITE" id="PS51195"/>
    </source>
</evidence>
<dbReference type="InterPro" id="IPR027417">
    <property type="entry name" value="P-loop_NTPase"/>
</dbReference>
<dbReference type="PANTHER" id="PTHR47958">
    <property type="entry name" value="ATP-DEPENDENT RNA HELICASE DBP3"/>
    <property type="match status" value="1"/>
</dbReference>
<sequence>MDSFDVSGMDNALKDITEAQNAKKAEAASTARMKGWVAPEGYDYTKYNDPSTKPAEDTEPEQQLPQDFPEWAANAAKYEWKDEYGDVGPANLELEAMLFRSEFINRTGLKLGNLQNIEVIAESRERPSPVKSFDDAGLHPIVRDNIRLCHYDVPTPIQAYAIPAVLTGHDLIAIAQTGSGKTAAFLIPVLSKLMGKTKKLAAPRPNLASGFNPATDAVRAEPLVLIVAPTRELSTQIFDEARRLCYRSMLRPCVVYGGAPVRDQRDELQRGCDILICTPGRLLDFMDKPHILSLRRVRYTIIDEADELLQSDWEAEFQKIMSGGDVNEDADHRYMMFSATFNKDCRLLARKYLADDHVRVRIGRPGSTHINVDQHIVYAEEPLKKQCLYDLLLSMPPSRTLIFVNSKAQADLLDDYLYNMGLPSTSIHSDRTQREREDALRAFRTAKCPILVATGVSARGLDIKNVMHVINYDLPRNGGIIEYVHRIGRTARIGNEGIATSFYNHDRNSDLAPELVKLLLETKQKIPDFLEPYKPADGETLFEDDTDDEELVDSDGANVDEGSGNAWGGIPLDSPDDATPAANYDF</sequence>
<dbReference type="OrthoDB" id="196131at2759"/>
<dbReference type="CDD" id="cd18787">
    <property type="entry name" value="SF2_C_DEAD"/>
    <property type="match status" value="1"/>
</dbReference>
<dbReference type="Proteomes" id="UP000326565">
    <property type="component" value="Unassembled WGS sequence"/>
</dbReference>
<dbReference type="InterPro" id="IPR014001">
    <property type="entry name" value="Helicase_ATP-bd"/>
</dbReference>
<dbReference type="Pfam" id="PF00270">
    <property type="entry name" value="DEAD"/>
    <property type="match status" value="1"/>
</dbReference>
<evidence type="ECO:0000259" key="11">
    <source>
        <dbReference type="PROSITE" id="PS51194"/>
    </source>
</evidence>
<dbReference type="AlphaFoldDB" id="A0A5N5WSN6"/>
<gene>
    <name evidence="13" type="ORF">BDV29DRAFT_197810</name>
</gene>
<comment type="similarity">
    <text evidence="8">Belongs to the DEAD box helicase family.</text>
</comment>
<evidence type="ECO:0000313" key="13">
    <source>
        <dbReference type="EMBL" id="KAB8070765.1"/>
    </source>
</evidence>
<evidence type="ECO:0000256" key="9">
    <source>
        <dbReference type="SAM" id="MobiDB-lite"/>
    </source>
</evidence>
<dbReference type="Gene3D" id="3.40.50.300">
    <property type="entry name" value="P-loop containing nucleotide triphosphate hydrolases"/>
    <property type="match status" value="2"/>
</dbReference>
<feature type="region of interest" description="Disordered" evidence="9">
    <location>
        <begin position="534"/>
        <end position="586"/>
    </location>
</feature>
<dbReference type="InterPro" id="IPR001650">
    <property type="entry name" value="Helicase_C-like"/>
</dbReference>
<keyword evidence="14" id="KW-1185">Reference proteome</keyword>
<evidence type="ECO:0000256" key="6">
    <source>
        <dbReference type="ARBA" id="ARBA00047984"/>
    </source>
</evidence>
<keyword evidence="4 8" id="KW-0347">Helicase</keyword>
<dbReference type="PROSITE" id="PS51195">
    <property type="entry name" value="Q_MOTIF"/>
    <property type="match status" value="1"/>
</dbReference>
<feature type="compositionally biased region" description="Acidic residues" evidence="9">
    <location>
        <begin position="540"/>
        <end position="553"/>
    </location>
</feature>
<proteinExistence type="inferred from homology"/>
<evidence type="ECO:0000256" key="7">
    <source>
        <dbReference type="PROSITE-ProRule" id="PRU00552"/>
    </source>
</evidence>
<evidence type="ECO:0000313" key="14">
    <source>
        <dbReference type="Proteomes" id="UP000326565"/>
    </source>
</evidence>
<dbReference type="InterPro" id="IPR014014">
    <property type="entry name" value="RNA_helicase_DEAD_Q_motif"/>
</dbReference>
<dbReference type="GO" id="GO:0016787">
    <property type="term" value="F:hydrolase activity"/>
    <property type="evidence" value="ECO:0007669"/>
    <property type="project" value="UniProtKB-KW"/>
</dbReference>
<evidence type="ECO:0000256" key="8">
    <source>
        <dbReference type="RuleBase" id="RU000492"/>
    </source>
</evidence>
<dbReference type="InterPro" id="IPR011545">
    <property type="entry name" value="DEAD/DEAH_box_helicase_dom"/>
</dbReference>
<evidence type="ECO:0000256" key="4">
    <source>
        <dbReference type="ARBA" id="ARBA00022806"/>
    </source>
</evidence>
<evidence type="ECO:0000256" key="3">
    <source>
        <dbReference type="ARBA" id="ARBA00022801"/>
    </source>
</evidence>
<dbReference type="SMART" id="SM00490">
    <property type="entry name" value="HELICc"/>
    <property type="match status" value="1"/>
</dbReference>
<feature type="short sequence motif" description="Q motif" evidence="7">
    <location>
        <begin position="131"/>
        <end position="159"/>
    </location>
</feature>
<feature type="domain" description="Helicase ATP-binding" evidence="10">
    <location>
        <begin position="162"/>
        <end position="359"/>
    </location>
</feature>
<evidence type="ECO:0000256" key="5">
    <source>
        <dbReference type="ARBA" id="ARBA00022840"/>
    </source>
</evidence>
<feature type="region of interest" description="Disordered" evidence="9">
    <location>
        <begin position="43"/>
        <end position="64"/>
    </location>
</feature>
<dbReference type="PROSITE" id="PS00039">
    <property type="entry name" value="DEAD_ATP_HELICASE"/>
    <property type="match status" value="1"/>
</dbReference>
<feature type="domain" description="Helicase C-terminal" evidence="11">
    <location>
        <begin position="371"/>
        <end position="534"/>
    </location>
</feature>
<evidence type="ECO:0000259" key="10">
    <source>
        <dbReference type="PROSITE" id="PS51192"/>
    </source>
</evidence>
<comment type="catalytic activity">
    <reaction evidence="6">
        <text>ATP + H2O = ADP + phosphate + H(+)</text>
        <dbReference type="Rhea" id="RHEA:13065"/>
        <dbReference type="ChEBI" id="CHEBI:15377"/>
        <dbReference type="ChEBI" id="CHEBI:15378"/>
        <dbReference type="ChEBI" id="CHEBI:30616"/>
        <dbReference type="ChEBI" id="CHEBI:43474"/>
        <dbReference type="ChEBI" id="CHEBI:456216"/>
        <dbReference type="EC" id="3.6.4.13"/>
    </reaction>
</comment>
<dbReference type="GO" id="GO:0005524">
    <property type="term" value="F:ATP binding"/>
    <property type="evidence" value="ECO:0007669"/>
    <property type="project" value="UniProtKB-KW"/>
</dbReference>
<accession>A0A5N5WSN6</accession>
<keyword evidence="5 8" id="KW-0067">ATP-binding</keyword>